<name>A0A2H0QX65_9BACT</name>
<dbReference type="PANTHER" id="PTHR36844">
    <property type="entry name" value="PROTEASE PRSW"/>
    <property type="match status" value="1"/>
</dbReference>
<organism evidence="2 3">
    <name type="scientific">Candidatus Zambryskibacteria bacterium CG10_big_fil_rev_8_21_14_0_10_42_12</name>
    <dbReference type="NCBI Taxonomy" id="1975115"/>
    <lineage>
        <taxon>Bacteria</taxon>
        <taxon>Candidatus Zambryskiibacteriota</taxon>
    </lineage>
</organism>
<dbReference type="EMBL" id="PCXL01000011">
    <property type="protein sequence ID" value="PIR38205.1"/>
    <property type="molecule type" value="Genomic_DNA"/>
</dbReference>
<proteinExistence type="predicted"/>
<keyword evidence="1" id="KW-0472">Membrane</keyword>
<feature type="transmembrane region" description="Helical" evidence="1">
    <location>
        <begin position="7"/>
        <end position="27"/>
    </location>
</feature>
<feature type="transmembrane region" description="Helical" evidence="1">
    <location>
        <begin position="202"/>
        <end position="221"/>
    </location>
</feature>
<protein>
    <recommendedName>
        <fullName evidence="4">Protease PrsW</fullName>
    </recommendedName>
</protein>
<evidence type="ECO:0000256" key="1">
    <source>
        <dbReference type="SAM" id="Phobius"/>
    </source>
</evidence>
<feature type="transmembrane region" description="Helical" evidence="1">
    <location>
        <begin position="105"/>
        <end position="125"/>
    </location>
</feature>
<evidence type="ECO:0000313" key="2">
    <source>
        <dbReference type="EMBL" id="PIR38205.1"/>
    </source>
</evidence>
<dbReference type="GO" id="GO:0008233">
    <property type="term" value="F:peptidase activity"/>
    <property type="evidence" value="ECO:0007669"/>
    <property type="project" value="InterPro"/>
</dbReference>
<dbReference type="Pfam" id="PF13367">
    <property type="entry name" value="PrsW-protease"/>
    <property type="match status" value="1"/>
</dbReference>
<feature type="transmembrane region" description="Helical" evidence="1">
    <location>
        <begin position="69"/>
        <end position="93"/>
    </location>
</feature>
<feature type="transmembrane region" description="Helical" evidence="1">
    <location>
        <begin position="39"/>
        <end position="57"/>
    </location>
</feature>
<accession>A0A2H0QX65</accession>
<sequence length="236" mass="26476">MNAQPDTLLWALTLGTIPAAIWLLFWLREDKKHPEPLRVIISCFLLGGVAVFFSVVAERFALPYLKNNLFLIILVWSVIEEVFKYWGALLGGFMKSSYNEPIDAIIYMLTTALGFAAFENTLYILNSLNGSSLLESIVVSNFRFVGASMLHFLSSVVLGSFIAFGFYKTPKVRKLYAFCGLLTAIALHAVFNLLIIEGALRHTTIAFISVWIFIVAFIAIIERIKKLSPLSEEIKL</sequence>
<reference evidence="2 3" key="1">
    <citation type="submission" date="2017-09" db="EMBL/GenBank/DDBJ databases">
        <title>Depth-based differentiation of microbial function through sediment-hosted aquifers and enrichment of novel symbionts in the deep terrestrial subsurface.</title>
        <authorList>
            <person name="Probst A.J."/>
            <person name="Ladd B."/>
            <person name="Jarett J.K."/>
            <person name="Geller-Mcgrath D.E."/>
            <person name="Sieber C.M."/>
            <person name="Emerson J.B."/>
            <person name="Anantharaman K."/>
            <person name="Thomas B.C."/>
            <person name="Malmstrom R."/>
            <person name="Stieglmeier M."/>
            <person name="Klingl A."/>
            <person name="Woyke T."/>
            <person name="Ryan C.M."/>
            <person name="Banfield J.F."/>
        </authorList>
    </citation>
    <scope>NUCLEOTIDE SEQUENCE [LARGE SCALE GENOMIC DNA]</scope>
    <source>
        <strain evidence="2">CG10_big_fil_rev_8_21_14_0_10_42_12</strain>
    </source>
</reference>
<keyword evidence="1" id="KW-1133">Transmembrane helix</keyword>
<dbReference type="AlphaFoldDB" id="A0A2H0QX65"/>
<comment type="caution">
    <text evidence="2">The sequence shown here is derived from an EMBL/GenBank/DDBJ whole genome shotgun (WGS) entry which is preliminary data.</text>
</comment>
<evidence type="ECO:0000313" key="3">
    <source>
        <dbReference type="Proteomes" id="UP000231333"/>
    </source>
</evidence>
<gene>
    <name evidence="2" type="ORF">COV34_01140</name>
</gene>
<keyword evidence="1" id="KW-0812">Transmembrane</keyword>
<feature type="transmembrane region" description="Helical" evidence="1">
    <location>
        <begin position="175"/>
        <end position="196"/>
    </location>
</feature>
<evidence type="ECO:0008006" key="4">
    <source>
        <dbReference type="Google" id="ProtNLM"/>
    </source>
</evidence>
<dbReference type="Proteomes" id="UP000231333">
    <property type="component" value="Unassembled WGS sequence"/>
</dbReference>
<feature type="transmembrane region" description="Helical" evidence="1">
    <location>
        <begin position="145"/>
        <end position="166"/>
    </location>
</feature>
<dbReference type="InterPro" id="IPR026898">
    <property type="entry name" value="PrsW"/>
</dbReference>
<dbReference type="PANTHER" id="PTHR36844:SF1">
    <property type="entry name" value="PROTEASE PRSW"/>
    <property type="match status" value="1"/>
</dbReference>